<reference evidence="2" key="1">
    <citation type="submission" date="2014-11" db="EMBL/GenBank/DDBJ databases">
        <authorList>
            <person name="Amaro Gonzalez C."/>
        </authorList>
    </citation>
    <scope>NUCLEOTIDE SEQUENCE</scope>
</reference>
<evidence type="ECO:0000313" key="2">
    <source>
        <dbReference type="EMBL" id="JAI05970.1"/>
    </source>
</evidence>
<feature type="region of interest" description="Disordered" evidence="1">
    <location>
        <begin position="1"/>
        <end position="21"/>
    </location>
</feature>
<protein>
    <submittedName>
        <fullName evidence="2">Uncharacterized protein</fullName>
    </submittedName>
</protein>
<accession>A0A0E9XTI5</accession>
<name>A0A0E9XTI5_ANGAN</name>
<sequence>MHTPVNLANRPKRNIQGARRSSEDLPQFALPFLFSERLLLPEQLN</sequence>
<dbReference type="EMBL" id="GBXM01002608">
    <property type="protein sequence ID" value="JAI05970.1"/>
    <property type="molecule type" value="Transcribed_RNA"/>
</dbReference>
<organism evidence="2">
    <name type="scientific">Anguilla anguilla</name>
    <name type="common">European freshwater eel</name>
    <name type="synonym">Muraena anguilla</name>
    <dbReference type="NCBI Taxonomy" id="7936"/>
    <lineage>
        <taxon>Eukaryota</taxon>
        <taxon>Metazoa</taxon>
        <taxon>Chordata</taxon>
        <taxon>Craniata</taxon>
        <taxon>Vertebrata</taxon>
        <taxon>Euteleostomi</taxon>
        <taxon>Actinopterygii</taxon>
        <taxon>Neopterygii</taxon>
        <taxon>Teleostei</taxon>
        <taxon>Anguilliformes</taxon>
        <taxon>Anguillidae</taxon>
        <taxon>Anguilla</taxon>
    </lineage>
</organism>
<proteinExistence type="predicted"/>
<dbReference type="AlphaFoldDB" id="A0A0E9XTI5"/>
<evidence type="ECO:0000256" key="1">
    <source>
        <dbReference type="SAM" id="MobiDB-lite"/>
    </source>
</evidence>
<reference evidence="2" key="2">
    <citation type="journal article" date="2015" name="Fish Shellfish Immunol.">
        <title>Early steps in the European eel (Anguilla anguilla)-Vibrio vulnificus interaction in the gills: Role of the RtxA13 toxin.</title>
        <authorList>
            <person name="Callol A."/>
            <person name="Pajuelo D."/>
            <person name="Ebbesson L."/>
            <person name="Teles M."/>
            <person name="MacKenzie S."/>
            <person name="Amaro C."/>
        </authorList>
    </citation>
    <scope>NUCLEOTIDE SEQUENCE</scope>
</reference>